<dbReference type="PROSITE" id="PS51257">
    <property type="entry name" value="PROKAR_LIPOPROTEIN"/>
    <property type="match status" value="1"/>
</dbReference>
<dbReference type="InterPro" id="IPR058792">
    <property type="entry name" value="Beta-barrel_RND_2"/>
</dbReference>
<dbReference type="Gene3D" id="2.40.30.170">
    <property type="match status" value="1"/>
</dbReference>
<dbReference type="Gene3D" id="2.40.50.100">
    <property type="match status" value="1"/>
</dbReference>
<feature type="domain" description="CusB-like beta-barrel" evidence="2">
    <location>
        <begin position="191"/>
        <end position="263"/>
    </location>
</feature>
<dbReference type="PANTHER" id="PTHR30469">
    <property type="entry name" value="MULTIDRUG RESISTANCE PROTEIN MDTA"/>
    <property type="match status" value="1"/>
</dbReference>
<evidence type="ECO:0000313" key="4">
    <source>
        <dbReference type="EMBL" id="KAA6339787.1"/>
    </source>
</evidence>
<gene>
    <name evidence="4" type="ORF">EZS27_012308</name>
</gene>
<dbReference type="AlphaFoldDB" id="A0A5J4S0V0"/>
<dbReference type="GO" id="GO:1990281">
    <property type="term" value="C:efflux pump complex"/>
    <property type="evidence" value="ECO:0007669"/>
    <property type="project" value="TreeGrafter"/>
</dbReference>
<comment type="caution">
    <text evidence="4">The sequence shown here is derived from an EMBL/GenBank/DDBJ whole genome shotgun (WGS) entry which is preliminary data.</text>
</comment>
<dbReference type="NCBIfam" id="TIGR01730">
    <property type="entry name" value="RND_mfp"/>
    <property type="match status" value="1"/>
</dbReference>
<dbReference type="GO" id="GO:0015562">
    <property type="term" value="F:efflux transmembrane transporter activity"/>
    <property type="evidence" value="ECO:0007669"/>
    <property type="project" value="TreeGrafter"/>
</dbReference>
<protein>
    <submittedName>
        <fullName evidence="4">Cation efflux system protein CusB</fullName>
    </submittedName>
</protein>
<dbReference type="InterPro" id="IPR058637">
    <property type="entry name" value="YknX-like_C"/>
</dbReference>
<evidence type="ECO:0000256" key="1">
    <source>
        <dbReference type="ARBA" id="ARBA00009477"/>
    </source>
</evidence>
<dbReference type="InterPro" id="IPR006143">
    <property type="entry name" value="RND_pump_MFP"/>
</dbReference>
<dbReference type="FunFam" id="2.40.30.170:FF:000010">
    <property type="entry name" value="Efflux RND transporter periplasmic adaptor subunit"/>
    <property type="match status" value="1"/>
</dbReference>
<dbReference type="Pfam" id="PF25954">
    <property type="entry name" value="Beta-barrel_RND_2"/>
    <property type="match status" value="1"/>
</dbReference>
<name>A0A5J4S0V0_9ZZZZ</name>
<sequence>MKKSFLLIALTVVAFLSSCSGSNGNSESAAGNIADEKPKVKLANVAVRPVDQIQEYTATVEAEVKNHIAPSIPVRISKILVEVGDRVSSGQKLVEMDDTNFRQSKLQFENQQKEFNRIDELYKVGGVSKSDWDAMKTALDVVETTYKNLSENTLLQSPISGIITARNFDDGDMFSGGVPVLTVEQIIPVKLVISVPESYFTKVYKGATASITLDVYGEEVFTGKVSLVYPTVNPTTRTFQVEISLDNRDLRVRPGMFARVTLNYGTLDRVVVPDWAIVKQAGSGDRYVFVYKNGKVSYNKVELGRRIGGEYELISGVSDNAQVVVAGQARLLNGMEVEVEQ</sequence>
<dbReference type="Gene3D" id="2.40.420.20">
    <property type="match status" value="1"/>
</dbReference>
<evidence type="ECO:0000259" key="3">
    <source>
        <dbReference type="Pfam" id="PF25989"/>
    </source>
</evidence>
<dbReference type="EMBL" id="SNRY01000508">
    <property type="protein sequence ID" value="KAA6339787.1"/>
    <property type="molecule type" value="Genomic_DNA"/>
</dbReference>
<dbReference type="PANTHER" id="PTHR30469:SF15">
    <property type="entry name" value="HLYD FAMILY OF SECRETION PROTEINS"/>
    <property type="match status" value="1"/>
</dbReference>
<dbReference type="Pfam" id="PF25989">
    <property type="entry name" value="YknX_C"/>
    <property type="match status" value="1"/>
</dbReference>
<dbReference type="Gene3D" id="1.10.287.470">
    <property type="entry name" value="Helix hairpin bin"/>
    <property type="match status" value="1"/>
</dbReference>
<comment type="similarity">
    <text evidence="1">Belongs to the membrane fusion protein (MFP) (TC 8.A.1) family.</text>
</comment>
<evidence type="ECO:0000259" key="2">
    <source>
        <dbReference type="Pfam" id="PF25954"/>
    </source>
</evidence>
<accession>A0A5J4S0V0</accession>
<feature type="domain" description="YknX-like C-terminal permuted SH3-like" evidence="3">
    <location>
        <begin position="270"/>
        <end position="339"/>
    </location>
</feature>
<organism evidence="4">
    <name type="scientific">termite gut metagenome</name>
    <dbReference type="NCBI Taxonomy" id="433724"/>
    <lineage>
        <taxon>unclassified sequences</taxon>
        <taxon>metagenomes</taxon>
        <taxon>organismal metagenomes</taxon>
    </lineage>
</organism>
<reference evidence="4" key="1">
    <citation type="submission" date="2019-03" db="EMBL/GenBank/DDBJ databases">
        <title>Single cell metagenomics reveals metabolic interactions within the superorganism composed of flagellate Streblomastix strix and complex community of Bacteroidetes bacteria on its surface.</title>
        <authorList>
            <person name="Treitli S.C."/>
            <person name="Kolisko M."/>
            <person name="Husnik F."/>
            <person name="Keeling P."/>
            <person name="Hampl V."/>
        </authorList>
    </citation>
    <scope>NUCLEOTIDE SEQUENCE</scope>
    <source>
        <strain evidence="4">STM</strain>
    </source>
</reference>
<dbReference type="SUPFAM" id="SSF111369">
    <property type="entry name" value="HlyD-like secretion proteins"/>
    <property type="match status" value="1"/>
</dbReference>
<proteinExistence type="inferred from homology"/>